<keyword evidence="2" id="KW-1185">Reference proteome</keyword>
<protein>
    <submittedName>
        <fullName evidence="1">Uncharacterized protein</fullName>
    </submittedName>
</protein>
<dbReference type="GeneID" id="85458241"/>
<gene>
    <name evidence="1" type="ORF">BDP55DRAFT_646536</name>
</gene>
<comment type="caution">
    <text evidence="1">The sequence shown here is derived from an EMBL/GenBank/DDBJ whole genome shotgun (WGS) entry which is preliminary data.</text>
</comment>
<sequence length="54" mass="6319">MCASSSTKEPDRKEINSEKRSAYDFATNFNQPMFARTSSRYLLWCKAIHFIPRS</sequence>
<proteinExistence type="predicted"/>
<reference evidence="1" key="1">
    <citation type="submission" date="2021-06" db="EMBL/GenBank/DDBJ databases">
        <title>Comparative genomics, transcriptomics and evolutionary studies reveal genomic signatures of adaptation to plant cell wall in hemibiotrophic fungi.</title>
        <authorList>
            <consortium name="DOE Joint Genome Institute"/>
            <person name="Baroncelli R."/>
            <person name="Diaz J.F."/>
            <person name="Benocci T."/>
            <person name="Peng M."/>
            <person name="Battaglia E."/>
            <person name="Haridas S."/>
            <person name="Andreopoulos W."/>
            <person name="Labutti K."/>
            <person name="Pangilinan J."/>
            <person name="Floch G.L."/>
            <person name="Makela M.R."/>
            <person name="Henrissat B."/>
            <person name="Grigoriev I.V."/>
            <person name="Crouch J.A."/>
            <person name="De Vries R.P."/>
            <person name="Sukno S.A."/>
            <person name="Thon M.R."/>
        </authorList>
    </citation>
    <scope>NUCLEOTIDE SEQUENCE</scope>
    <source>
        <strain evidence="1">CBS 193.32</strain>
    </source>
</reference>
<dbReference type="Proteomes" id="UP001224890">
    <property type="component" value="Unassembled WGS sequence"/>
</dbReference>
<name>A0AAJ0B021_9PEZI</name>
<dbReference type="RefSeq" id="XP_060434974.1">
    <property type="nucleotide sequence ID" value="XM_060573715.1"/>
</dbReference>
<dbReference type="AlphaFoldDB" id="A0AAJ0B021"/>
<evidence type="ECO:0000313" key="1">
    <source>
        <dbReference type="EMBL" id="KAK1691279.1"/>
    </source>
</evidence>
<evidence type="ECO:0000313" key="2">
    <source>
        <dbReference type="Proteomes" id="UP001224890"/>
    </source>
</evidence>
<accession>A0AAJ0B021</accession>
<organism evidence="1 2">
    <name type="scientific">Colletotrichum godetiae</name>
    <dbReference type="NCBI Taxonomy" id="1209918"/>
    <lineage>
        <taxon>Eukaryota</taxon>
        <taxon>Fungi</taxon>
        <taxon>Dikarya</taxon>
        <taxon>Ascomycota</taxon>
        <taxon>Pezizomycotina</taxon>
        <taxon>Sordariomycetes</taxon>
        <taxon>Hypocreomycetidae</taxon>
        <taxon>Glomerellales</taxon>
        <taxon>Glomerellaceae</taxon>
        <taxon>Colletotrichum</taxon>
        <taxon>Colletotrichum acutatum species complex</taxon>
    </lineage>
</organism>
<dbReference type="EMBL" id="JAHMHR010000004">
    <property type="protein sequence ID" value="KAK1691279.1"/>
    <property type="molecule type" value="Genomic_DNA"/>
</dbReference>